<accession>A0A2R8ALZ4</accession>
<gene>
    <name evidence="1" type="ORF">ALP8811_02052</name>
</gene>
<proteinExistence type="predicted"/>
<dbReference type="EMBL" id="OMOI01000001">
    <property type="protein sequence ID" value="SPF77031.1"/>
    <property type="molecule type" value="Genomic_DNA"/>
</dbReference>
<sequence>MRVLSVEEQKGSDEEIMGEILKMTAVSKSEGYDETGDDENNTYAKWSPSASFEIDIRNPNLFGKFVVDQEFYVDFTLAD</sequence>
<evidence type="ECO:0000313" key="1">
    <source>
        <dbReference type="EMBL" id="SPF77031.1"/>
    </source>
</evidence>
<name>A0A2R8ALZ4_9RHOB</name>
<protein>
    <submittedName>
        <fullName evidence="1">Uncharacterized protein</fullName>
    </submittedName>
</protein>
<organism evidence="1 2">
    <name type="scientific">Aliiroseovarius pelagivivens</name>
    <dbReference type="NCBI Taxonomy" id="1639690"/>
    <lineage>
        <taxon>Bacteria</taxon>
        <taxon>Pseudomonadati</taxon>
        <taxon>Pseudomonadota</taxon>
        <taxon>Alphaproteobacteria</taxon>
        <taxon>Rhodobacterales</taxon>
        <taxon>Paracoccaceae</taxon>
        <taxon>Aliiroseovarius</taxon>
    </lineage>
</organism>
<dbReference type="Proteomes" id="UP000244911">
    <property type="component" value="Unassembled WGS sequence"/>
</dbReference>
<keyword evidence="2" id="KW-1185">Reference proteome</keyword>
<evidence type="ECO:0000313" key="2">
    <source>
        <dbReference type="Proteomes" id="UP000244911"/>
    </source>
</evidence>
<reference evidence="1 2" key="1">
    <citation type="submission" date="2018-03" db="EMBL/GenBank/DDBJ databases">
        <authorList>
            <person name="Keele B.F."/>
        </authorList>
    </citation>
    <scope>NUCLEOTIDE SEQUENCE [LARGE SCALE GENOMIC DNA]</scope>
    <source>
        <strain evidence="1 2">CECT 8811</strain>
    </source>
</reference>
<dbReference type="AlphaFoldDB" id="A0A2R8ALZ4"/>